<accession>A0A4Q1HNK6</accession>
<evidence type="ECO:0000256" key="2">
    <source>
        <dbReference type="ARBA" id="ARBA00017823"/>
    </source>
</evidence>
<dbReference type="EMBL" id="PYAL01000001">
    <property type="protein sequence ID" value="RXN92568.1"/>
    <property type="molecule type" value="Genomic_DNA"/>
</dbReference>
<dbReference type="InterPro" id="IPR007412">
    <property type="entry name" value="FlgM"/>
</dbReference>
<organism evidence="11 12">
    <name type="scientific">Achromobacter aloeverae</name>
    <dbReference type="NCBI Taxonomy" id="1750518"/>
    <lineage>
        <taxon>Bacteria</taxon>
        <taxon>Pseudomonadati</taxon>
        <taxon>Pseudomonadota</taxon>
        <taxon>Betaproteobacteria</taxon>
        <taxon>Burkholderiales</taxon>
        <taxon>Alcaligenaceae</taxon>
        <taxon>Achromobacter</taxon>
    </lineage>
</organism>
<evidence type="ECO:0000256" key="3">
    <source>
        <dbReference type="ARBA" id="ARBA00022491"/>
    </source>
</evidence>
<proteinExistence type="inferred from homology"/>
<evidence type="ECO:0000256" key="8">
    <source>
        <dbReference type="ARBA" id="ARBA00030117"/>
    </source>
</evidence>
<comment type="caution">
    <text evidence="11">The sequence shown here is derived from an EMBL/GenBank/DDBJ whole genome shotgun (WGS) entry which is preliminary data.</text>
</comment>
<keyword evidence="4" id="KW-1005">Bacterial flagellum biogenesis</keyword>
<evidence type="ECO:0000256" key="9">
    <source>
        <dbReference type="SAM" id="MobiDB-lite"/>
    </source>
</evidence>
<evidence type="ECO:0000259" key="10">
    <source>
        <dbReference type="Pfam" id="PF04316"/>
    </source>
</evidence>
<feature type="domain" description="Anti-sigma-28 factor FlgM C-terminal" evidence="10">
    <location>
        <begin position="40"/>
        <end position="89"/>
    </location>
</feature>
<name>A0A4Q1HNK6_9BURK</name>
<evidence type="ECO:0000256" key="1">
    <source>
        <dbReference type="ARBA" id="ARBA00005322"/>
    </source>
</evidence>
<feature type="region of interest" description="Disordered" evidence="9">
    <location>
        <begin position="28"/>
        <end position="49"/>
    </location>
</feature>
<keyword evidence="6" id="KW-0804">Transcription</keyword>
<dbReference type="Proteomes" id="UP000290849">
    <property type="component" value="Unassembled WGS sequence"/>
</dbReference>
<feature type="compositionally biased region" description="Polar residues" evidence="9">
    <location>
        <begin position="40"/>
        <end position="49"/>
    </location>
</feature>
<dbReference type="SUPFAM" id="SSF101498">
    <property type="entry name" value="Anti-sigma factor FlgM"/>
    <property type="match status" value="1"/>
</dbReference>
<evidence type="ECO:0000256" key="4">
    <source>
        <dbReference type="ARBA" id="ARBA00022795"/>
    </source>
</evidence>
<reference evidence="11 12" key="1">
    <citation type="journal article" date="2017" name="Int. J. Syst. Evol. Microbiol.">
        <title>Achromobacter aloeverae sp. nov., isolated from the root of Aloe vera (L.) Burm.f.</title>
        <authorList>
            <person name="Kuncharoen N."/>
            <person name="Muramatsu Y."/>
            <person name="Shibata C."/>
            <person name="Kamakura Y."/>
            <person name="Nakagawa Y."/>
            <person name="Tanasupawat S."/>
        </authorList>
    </citation>
    <scope>NUCLEOTIDE SEQUENCE [LARGE SCALE GENOMIC DNA]</scope>
    <source>
        <strain evidence="11 12">AVA-1</strain>
    </source>
</reference>
<comment type="similarity">
    <text evidence="1">Belongs to the FlgM family.</text>
</comment>
<dbReference type="Pfam" id="PF04316">
    <property type="entry name" value="FlgM"/>
    <property type="match status" value="1"/>
</dbReference>
<keyword evidence="11" id="KW-0966">Cell projection</keyword>
<evidence type="ECO:0000256" key="7">
    <source>
        <dbReference type="ARBA" id="ARBA00024739"/>
    </source>
</evidence>
<dbReference type="RefSeq" id="WP_129148531.1">
    <property type="nucleotide sequence ID" value="NZ_JBHSDO010000006.1"/>
</dbReference>
<sequence length="97" mass="9715">MKINAPTTRPTLGADSVSQRSTLAQAYGGAVGGGSGGSSQVELSDTSRALSDLQDGKSDIDTARVAEIKAAIASGQLKIDAGKIADGIIASARELVK</sequence>
<dbReference type="InterPro" id="IPR031316">
    <property type="entry name" value="FlgM_C"/>
</dbReference>
<dbReference type="NCBIfam" id="TIGR03824">
    <property type="entry name" value="FlgM_jcvi"/>
    <property type="match status" value="1"/>
</dbReference>
<dbReference type="GO" id="GO:0045892">
    <property type="term" value="P:negative regulation of DNA-templated transcription"/>
    <property type="evidence" value="ECO:0007669"/>
    <property type="project" value="InterPro"/>
</dbReference>
<keyword evidence="12" id="KW-1185">Reference proteome</keyword>
<dbReference type="InterPro" id="IPR035890">
    <property type="entry name" value="Anti-sigma-28_factor_FlgM_sf"/>
</dbReference>
<evidence type="ECO:0000313" key="12">
    <source>
        <dbReference type="Proteomes" id="UP000290849"/>
    </source>
</evidence>
<keyword evidence="5" id="KW-0805">Transcription regulation</keyword>
<evidence type="ECO:0000256" key="5">
    <source>
        <dbReference type="ARBA" id="ARBA00023015"/>
    </source>
</evidence>
<gene>
    <name evidence="11" type="primary">flgM</name>
    <name evidence="11" type="ORF">C7R54_02085</name>
</gene>
<keyword evidence="3" id="KW-0678">Repressor</keyword>
<keyword evidence="11" id="KW-0282">Flagellum</keyword>
<dbReference type="OrthoDB" id="9181369at2"/>
<protein>
    <recommendedName>
        <fullName evidence="2">Negative regulator of flagellin synthesis</fullName>
    </recommendedName>
    <alternativeName>
        <fullName evidence="8">Anti-sigma-28 factor</fullName>
    </alternativeName>
</protein>
<dbReference type="AlphaFoldDB" id="A0A4Q1HNK6"/>
<keyword evidence="11" id="KW-0969">Cilium</keyword>
<evidence type="ECO:0000256" key="6">
    <source>
        <dbReference type="ARBA" id="ARBA00023163"/>
    </source>
</evidence>
<comment type="function">
    <text evidence="7">Responsible for the coupling of flagellin expression to flagellar assembly by preventing expression of the flagellin genes when a component of the middle class of proteins is defective. It negatively regulates flagellar genes by inhibiting the activity of FliA by directly binding to FliA.</text>
</comment>
<evidence type="ECO:0000313" key="11">
    <source>
        <dbReference type="EMBL" id="RXN92568.1"/>
    </source>
</evidence>
<dbReference type="GO" id="GO:0044781">
    <property type="term" value="P:bacterial-type flagellum organization"/>
    <property type="evidence" value="ECO:0007669"/>
    <property type="project" value="UniProtKB-KW"/>
</dbReference>